<dbReference type="InterPro" id="IPR012944">
    <property type="entry name" value="SusD_RagB_dom"/>
</dbReference>
<dbReference type="CDD" id="cd08977">
    <property type="entry name" value="SusD"/>
    <property type="match status" value="1"/>
</dbReference>
<comment type="similarity">
    <text evidence="2">Belongs to the SusD family.</text>
</comment>
<protein>
    <submittedName>
        <fullName evidence="8">RagB/SusD family nutrient uptake outer membrane protein</fullName>
    </submittedName>
</protein>
<dbReference type="Proteomes" id="UP001500742">
    <property type="component" value="Unassembled WGS sequence"/>
</dbReference>
<name>A0ABP7PUG0_9SPHI</name>
<evidence type="ECO:0000313" key="9">
    <source>
        <dbReference type="Proteomes" id="UP001500742"/>
    </source>
</evidence>
<evidence type="ECO:0000256" key="3">
    <source>
        <dbReference type="ARBA" id="ARBA00022729"/>
    </source>
</evidence>
<evidence type="ECO:0000256" key="1">
    <source>
        <dbReference type="ARBA" id="ARBA00004442"/>
    </source>
</evidence>
<evidence type="ECO:0000256" key="4">
    <source>
        <dbReference type="ARBA" id="ARBA00023136"/>
    </source>
</evidence>
<evidence type="ECO:0000259" key="6">
    <source>
        <dbReference type="Pfam" id="PF07980"/>
    </source>
</evidence>
<gene>
    <name evidence="8" type="ORF">GCM10022210_21080</name>
</gene>
<accession>A0ABP7PUG0</accession>
<reference evidence="9" key="1">
    <citation type="journal article" date="2019" name="Int. J. Syst. Evol. Microbiol.">
        <title>The Global Catalogue of Microorganisms (GCM) 10K type strain sequencing project: providing services to taxonomists for standard genome sequencing and annotation.</title>
        <authorList>
            <consortium name="The Broad Institute Genomics Platform"/>
            <consortium name="The Broad Institute Genome Sequencing Center for Infectious Disease"/>
            <person name="Wu L."/>
            <person name="Ma J."/>
        </authorList>
    </citation>
    <scope>NUCLEOTIDE SEQUENCE [LARGE SCALE GENOMIC DNA]</scope>
    <source>
        <strain evidence="9">JCM 16601</strain>
    </source>
</reference>
<dbReference type="EMBL" id="BAAAZC010000015">
    <property type="protein sequence ID" value="GAA3971481.1"/>
    <property type="molecule type" value="Genomic_DNA"/>
</dbReference>
<organism evidence="8 9">
    <name type="scientific">Mucilaginibacter dorajii</name>
    <dbReference type="NCBI Taxonomy" id="692994"/>
    <lineage>
        <taxon>Bacteria</taxon>
        <taxon>Pseudomonadati</taxon>
        <taxon>Bacteroidota</taxon>
        <taxon>Sphingobacteriia</taxon>
        <taxon>Sphingobacteriales</taxon>
        <taxon>Sphingobacteriaceae</taxon>
        <taxon>Mucilaginibacter</taxon>
    </lineage>
</organism>
<comment type="caution">
    <text evidence="8">The sequence shown here is derived from an EMBL/GenBank/DDBJ whole genome shotgun (WGS) entry which is preliminary data.</text>
</comment>
<proteinExistence type="inferred from homology"/>
<feature type="domain" description="SusD-like N-terminal" evidence="7">
    <location>
        <begin position="88"/>
        <end position="248"/>
    </location>
</feature>
<dbReference type="Pfam" id="PF07980">
    <property type="entry name" value="SusD_RagB"/>
    <property type="match status" value="1"/>
</dbReference>
<evidence type="ECO:0000256" key="2">
    <source>
        <dbReference type="ARBA" id="ARBA00006275"/>
    </source>
</evidence>
<keyword evidence="5" id="KW-0998">Cell outer membrane</keyword>
<keyword evidence="4" id="KW-0472">Membrane</keyword>
<keyword evidence="9" id="KW-1185">Reference proteome</keyword>
<sequence>MFSFNTQTKNTMKKLLNRYITFIFLCSGILFGSCKKYINEGPIDTPTTDNFWTSQKAAESGLAGAYGLLRSALVNGHSYYVFGDATANEFSNLNDNTAYGSLKPSNQWNFNYVPYQAGSLQNWTMFYQVISQCNLIISKVPNIPASTFTGDVTAIKNQMLGEAYFIRAYCYYYITQVWGEPVIVTEAYADPINAKPIARSTDAQGFAQAVIDAKKAISLMQYGYADLSKVAVQANRGTAFALLAKIYMWQKQYQPAAAAADSVIQRGGYNLESGAAFSNIFKGHSQESIFEMNMLYSPNQNEAQSGTDGIFAIFLANPFVFGKTTSWNVNTELVNNLYDTTSTSTDVRVKATFYGLLSNALMVKYANVVYQNPSQQTLPFVSNNMVLMRLADIYLLKAEANYNLSNYGAAVQNLNIVRARAGIDPYTLGDPTDLLYTIMDERGRELFGEGQWYFDLVRSRLIDDPNYPNFVEGYLTNRINNRGYLWPLDLRTLLPQDPLLTQNAWWSQNGL</sequence>
<evidence type="ECO:0000259" key="7">
    <source>
        <dbReference type="Pfam" id="PF14322"/>
    </source>
</evidence>
<dbReference type="SUPFAM" id="SSF48452">
    <property type="entry name" value="TPR-like"/>
    <property type="match status" value="1"/>
</dbReference>
<dbReference type="InterPro" id="IPR033985">
    <property type="entry name" value="SusD-like_N"/>
</dbReference>
<feature type="domain" description="RagB/SusD" evidence="6">
    <location>
        <begin position="291"/>
        <end position="463"/>
    </location>
</feature>
<dbReference type="Gene3D" id="1.25.40.390">
    <property type="match status" value="1"/>
</dbReference>
<dbReference type="InterPro" id="IPR011990">
    <property type="entry name" value="TPR-like_helical_dom_sf"/>
</dbReference>
<evidence type="ECO:0000256" key="5">
    <source>
        <dbReference type="ARBA" id="ARBA00023237"/>
    </source>
</evidence>
<dbReference type="Pfam" id="PF14322">
    <property type="entry name" value="SusD-like_3"/>
    <property type="match status" value="1"/>
</dbReference>
<comment type="subcellular location">
    <subcellularLocation>
        <location evidence="1">Cell outer membrane</location>
    </subcellularLocation>
</comment>
<evidence type="ECO:0000313" key="8">
    <source>
        <dbReference type="EMBL" id="GAA3971481.1"/>
    </source>
</evidence>
<keyword evidence="3" id="KW-0732">Signal</keyword>